<sequence>MTVPKPPETEGNIAPLFLSRVQSIKREREDKEMIETIQIVKKRVPSKCKYSMLNISIDEYTSEERNEKFKLGEALMEVVTFMDPRKKIRTQHGLHNPTFTLIPLLHLHYPQPPSLAATVRRHLHHSSHSSPPSTLTTDIRRRDSLSTVSPPLHPAALLKSVAAPNTNPRPPPVTTSVTANQPPTATPHHLPDPLLSRKDAYKKNRARPFRHLIHLHHLSSRLPPSSPSIEDNALFKLGE</sequence>
<feature type="compositionally biased region" description="Low complexity" evidence="1">
    <location>
        <begin position="128"/>
        <end position="137"/>
    </location>
</feature>
<name>A0AAD5GXC0_AMBAR</name>
<feature type="region of interest" description="Disordered" evidence="1">
    <location>
        <begin position="161"/>
        <end position="195"/>
    </location>
</feature>
<evidence type="ECO:0000313" key="2">
    <source>
        <dbReference type="EMBL" id="KAI7755666.1"/>
    </source>
</evidence>
<dbReference type="AlphaFoldDB" id="A0AAD5GXC0"/>
<keyword evidence="3" id="KW-1185">Reference proteome</keyword>
<feature type="region of interest" description="Disordered" evidence="1">
    <location>
        <begin position="120"/>
        <end position="139"/>
    </location>
</feature>
<protein>
    <submittedName>
        <fullName evidence="2">Uncharacterized protein</fullName>
    </submittedName>
</protein>
<gene>
    <name evidence="2" type="ORF">M8C21_030941</name>
</gene>
<dbReference type="EMBL" id="JAMZMK010000905">
    <property type="protein sequence ID" value="KAI7755666.1"/>
    <property type="molecule type" value="Genomic_DNA"/>
</dbReference>
<organism evidence="2 3">
    <name type="scientific">Ambrosia artemisiifolia</name>
    <name type="common">Common ragweed</name>
    <dbReference type="NCBI Taxonomy" id="4212"/>
    <lineage>
        <taxon>Eukaryota</taxon>
        <taxon>Viridiplantae</taxon>
        <taxon>Streptophyta</taxon>
        <taxon>Embryophyta</taxon>
        <taxon>Tracheophyta</taxon>
        <taxon>Spermatophyta</taxon>
        <taxon>Magnoliopsida</taxon>
        <taxon>eudicotyledons</taxon>
        <taxon>Gunneridae</taxon>
        <taxon>Pentapetalae</taxon>
        <taxon>asterids</taxon>
        <taxon>campanulids</taxon>
        <taxon>Asterales</taxon>
        <taxon>Asteraceae</taxon>
        <taxon>Asteroideae</taxon>
        <taxon>Heliantheae alliance</taxon>
        <taxon>Heliantheae</taxon>
        <taxon>Ambrosia</taxon>
    </lineage>
</organism>
<accession>A0AAD5GXC0</accession>
<dbReference type="Proteomes" id="UP001206925">
    <property type="component" value="Unassembled WGS sequence"/>
</dbReference>
<evidence type="ECO:0000256" key="1">
    <source>
        <dbReference type="SAM" id="MobiDB-lite"/>
    </source>
</evidence>
<evidence type="ECO:0000313" key="3">
    <source>
        <dbReference type="Proteomes" id="UP001206925"/>
    </source>
</evidence>
<reference evidence="2" key="1">
    <citation type="submission" date="2022-06" db="EMBL/GenBank/DDBJ databases">
        <title>Uncovering the hologenomic basis of an extraordinary plant invasion.</title>
        <authorList>
            <person name="Bieker V.C."/>
            <person name="Martin M.D."/>
            <person name="Gilbert T."/>
            <person name="Hodgins K."/>
            <person name="Battlay P."/>
            <person name="Petersen B."/>
            <person name="Wilson J."/>
        </authorList>
    </citation>
    <scope>NUCLEOTIDE SEQUENCE</scope>
    <source>
        <strain evidence="2">AA19_3_7</strain>
        <tissue evidence="2">Leaf</tissue>
    </source>
</reference>
<feature type="non-terminal residue" evidence="2">
    <location>
        <position position="1"/>
    </location>
</feature>
<proteinExistence type="predicted"/>
<comment type="caution">
    <text evidence="2">The sequence shown here is derived from an EMBL/GenBank/DDBJ whole genome shotgun (WGS) entry which is preliminary data.</text>
</comment>